<evidence type="ECO:0000256" key="1">
    <source>
        <dbReference type="SAM" id="MobiDB-lite"/>
    </source>
</evidence>
<dbReference type="EMBL" id="CAJFCJ010000001">
    <property type="protein sequence ID" value="CAD5110660.1"/>
    <property type="molecule type" value="Genomic_DNA"/>
</dbReference>
<protein>
    <submittedName>
        <fullName evidence="2">Uncharacterized protein</fullName>
    </submittedName>
</protein>
<reference evidence="2 3" key="1">
    <citation type="submission" date="2020-08" db="EMBL/GenBank/DDBJ databases">
        <authorList>
            <person name="Hejnol A."/>
        </authorList>
    </citation>
    <scope>NUCLEOTIDE SEQUENCE [LARGE SCALE GENOMIC DNA]</scope>
</reference>
<accession>A0A7I8V3P9</accession>
<gene>
    <name evidence="2" type="ORF">DGYR_LOCUS36</name>
</gene>
<dbReference type="AlphaFoldDB" id="A0A7I8V3P9"/>
<evidence type="ECO:0000313" key="2">
    <source>
        <dbReference type="EMBL" id="CAD5110660.1"/>
    </source>
</evidence>
<comment type="caution">
    <text evidence="2">The sequence shown here is derived from an EMBL/GenBank/DDBJ whole genome shotgun (WGS) entry which is preliminary data.</text>
</comment>
<feature type="region of interest" description="Disordered" evidence="1">
    <location>
        <begin position="179"/>
        <end position="230"/>
    </location>
</feature>
<proteinExistence type="predicted"/>
<name>A0A7I8V3P9_9ANNE</name>
<evidence type="ECO:0000313" key="3">
    <source>
        <dbReference type="Proteomes" id="UP000549394"/>
    </source>
</evidence>
<sequence length="255" mass="29027">MDEERIPSCEQNRAVEGEAIDFLASLHWDEANEISILQNPFTFFSPWRTNLETKVKKTTKRKIKMATTETCKGEDIQFDIRKSFEHHLTLPKSNLNALKKRNSPTLYKTADVDQCKKLTKIHKETHLIKPPNLEEFHLSKSKKNKLNNYNPLPALSVPLVDCRSDHLVEAIKQRMEEIEKDEKRRTMSEPPVAQRGNNQGGGFHGLSIGQTRFTRVPPPPHSHTHTHTTAVDLLPVISGKKVAISGQRLKTGLCK</sequence>
<organism evidence="2 3">
    <name type="scientific">Dimorphilus gyrociliatus</name>
    <dbReference type="NCBI Taxonomy" id="2664684"/>
    <lineage>
        <taxon>Eukaryota</taxon>
        <taxon>Metazoa</taxon>
        <taxon>Spiralia</taxon>
        <taxon>Lophotrochozoa</taxon>
        <taxon>Annelida</taxon>
        <taxon>Polychaeta</taxon>
        <taxon>Polychaeta incertae sedis</taxon>
        <taxon>Dinophilidae</taxon>
        <taxon>Dimorphilus</taxon>
    </lineage>
</organism>
<dbReference type="Proteomes" id="UP000549394">
    <property type="component" value="Unassembled WGS sequence"/>
</dbReference>
<keyword evidence="3" id="KW-1185">Reference proteome</keyword>